<gene>
    <name evidence="2" type="ORF">ASPSYDRAFT_48865</name>
</gene>
<evidence type="ECO:0000313" key="3">
    <source>
        <dbReference type="Proteomes" id="UP000184356"/>
    </source>
</evidence>
<protein>
    <submittedName>
        <fullName evidence="2">Uncharacterized protein</fullName>
    </submittedName>
</protein>
<reference evidence="3" key="1">
    <citation type="journal article" date="2017" name="Genome Biol.">
        <title>Comparative genomics reveals high biological diversity and specific adaptations in the industrially and medically important fungal genus Aspergillus.</title>
        <authorList>
            <person name="de Vries R.P."/>
            <person name="Riley R."/>
            <person name="Wiebenga A."/>
            <person name="Aguilar-Osorio G."/>
            <person name="Amillis S."/>
            <person name="Uchima C.A."/>
            <person name="Anderluh G."/>
            <person name="Asadollahi M."/>
            <person name="Askin M."/>
            <person name="Barry K."/>
            <person name="Battaglia E."/>
            <person name="Bayram O."/>
            <person name="Benocci T."/>
            <person name="Braus-Stromeyer S.A."/>
            <person name="Caldana C."/>
            <person name="Canovas D."/>
            <person name="Cerqueira G.C."/>
            <person name="Chen F."/>
            <person name="Chen W."/>
            <person name="Choi C."/>
            <person name="Clum A."/>
            <person name="Dos Santos R.A."/>
            <person name="Damasio A.R."/>
            <person name="Diallinas G."/>
            <person name="Emri T."/>
            <person name="Fekete E."/>
            <person name="Flipphi M."/>
            <person name="Freyberg S."/>
            <person name="Gallo A."/>
            <person name="Gournas C."/>
            <person name="Habgood R."/>
            <person name="Hainaut M."/>
            <person name="Harispe M.L."/>
            <person name="Henrissat B."/>
            <person name="Hilden K.S."/>
            <person name="Hope R."/>
            <person name="Hossain A."/>
            <person name="Karabika E."/>
            <person name="Karaffa L."/>
            <person name="Karanyi Z."/>
            <person name="Krasevec N."/>
            <person name="Kuo A."/>
            <person name="Kusch H."/>
            <person name="LaButti K."/>
            <person name="Lagendijk E.L."/>
            <person name="Lapidus A."/>
            <person name="Levasseur A."/>
            <person name="Lindquist E."/>
            <person name="Lipzen A."/>
            <person name="Logrieco A.F."/>
            <person name="MacCabe A."/>
            <person name="Maekelae M.R."/>
            <person name="Malavazi I."/>
            <person name="Melin P."/>
            <person name="Meyer V."/>
            <person name="Mielnichuk N."/>
            <person name="Miskei M."/>
            <person name="Molnar A.P."/>
            <person name="Mule G."/>
            <person name="Ngan C.Y."/>
            <person name="Orejas M."/>
            <person name="Orosz E."/>
            <person name="Ouedraogo J.P."/>
            <person name="Overkamp K.M."/>
            <person name="Park H.-S."/>
            <person name="Perrone G."/>
            <person name="Piumi F."/>
            <person name="Punt P.J."/>
            <person name="Ram A.F."/>
            <person name="Ramon A."/>
            <person name="Rauscher S."/>
            <person name="Record E."/>
            <person name="Riano-Pachon D.M."/>
            <person name="Robert V."/>
            <person name="Roehrig J."/>
            <person name="Ruller R."/>
            <person name="Salamov A."/>
            <person name="Salih N.S."/>
            <person name="Samson R.A."/>
            <person name="Sandor E."/>
            <person name="Sanguinetti M."/>
            <person name="Schuetze T."/>
            <person name="Sepcic K."/>
            <person name="Shelest E."/>
            <person name="Sherlock G."/>
            <person name="Sophianopoulou V."/>
            <person name="Squina F.M."/>
            <person name="Sun H."/>
            <person name="Susca A."/>
            <person name="Todd R.B."/>
            <person name="Tsang A."/>
            <person name="Unkles S.E."/>
            <person name="van de Wiele N."/>
            <person name="van Rossen-Uffink D."/>
            <person name="Oliveira J.V."/>
            <person name="Vesth T.C."/>
            <person name="Visser J."/>
            <person name="Yu J.-H."/>
            <person name="Zhou M."/>
            <person name="Andersen M.R."/>
            <person name="Archer D.B."/>
            <person name="Baker S.E."/>
            <person name="Benoit I."/>
            <person name="Brakhage A.A."/>
            <person name="Braus G.H."/>
            <person name="Fischer R."/>
            <person name="Frisvad J.C."/>
            <person name="Goldman G.H."/>
            <person name="Houbraken J."/>
            <person name="Oakley B."/>
            <person name="Pocsi I."/>
            <person name="Scazzocchio C."/>
            <person name="Seiboth B."/>
            <person name="vanKuyk P.A."/>
            <person name="Wortman J."/>
            <person name="Dyer P.S."/>
            <person name="Grigoriev I.V."/>
        </authorList>
    </citation>
    <scope>NUCLEOTIDE SEQUENCE [LARGE SCALE GENOMIC DNA]</scope>
    <source>
        <strain evidence="3">CBS 593.65</strain>
    </source>
</reference>
<keyword evidence="3" id="KW-1185">Reference proteome</keyword>
<evidence type="ECO:0000256" key="1">
    <source>
        <dbReference type="SAM" id="Phobius"/>
    </source>
</evidence>
<dbReference type="Proteomes" id="UP000184356">
    <property type="component" value="Unassembled WGS sequence"/>
</dbReference>
<dbReference type="RefSeq" id="XP_040699463.1">
    <property type="nucleotide sequence ID" value="XM_040847723.1"/>
</dbReference>
<dbReference type="VEuPathDB" id="FungiDB:ASPSYDRAFT_48865"/>
<keyword evidence="1" id="KW-0472">Membrane</keyword>
<name>A0A1L9T8A9_9EURO</name>
<dbReference type="GeneID" id="63763796"/>
<evidence type="ECO:0000313" key="2">
    <source>
        <dbReference type="EMBL" id="OJJ55657.1"/>
    </source>
</evidence>
<dbReference type="AlphaFoldDB" id="A0A1L9T8A9"/>
<keyword evidence="1" id="KW-0812">Transmembrane</keyword>
<organism evidence="2 3">
    <name type="scientific">Aspergillus sydowii CBS 593.65</name>
    <dbReference type="NCBI Taxonomy" id="1036612"/>
    <lineage>
        <taxon>Eukaryota</taxon>
        <taxon>Fungi</taxon>
        <taxon>Dikarya</taxon>
        <taxon>Ascomycota</taxon>
        <taxon>Pezizomycotina</taxon>
        <taxon>Eurotiomycetes</taxon>
        <taxon>Eurotiomycetidae</taxon>
        <taxon>Eurotiales</taxon>
        <taxon>Aspergillaceae</taxon>
        <taxon>Aspergillus</taxon>
        <taxon>Aspergillus subgen. Nidulantes</taxon>
    </lineage>
</organism>
<accession>A0A1L9T8A9</accession>
<keyword evidence="1" id="KW-1133">Transmembrane helix</keyword>
<proteinExistence type="predicted"/>
<sequence length="71" mass="8036">MTVASLDEQEYTSGKQERTTLYFSVVIRIVTSISVLMIPFFWEWHCVVSISTLATPRPLPNSLNMAIETGE</sequence>
<dbReference type="EMBL" id="KV878592">
    <property type="protein sequence ID" value="OJJ55657.1"/>
    <property type="molecule type" value="Genomic_DNA"/>
</dbReference>
<feature type="transmembrane region" description="Helical" evidence="1">
    <location>
        <begin position="21"/>
        <end position="42"/>
    </location>
</feature>